<dbReference type="RefSeq" id="WP_148403211.1">
    <property type="nucleotide sequence ID" value="NZ_VSKK01000001.1"/>
</dbReference>
<dbReference type="InterPro" id="IPR046290">
    <property type="entry name" value="DUF6327"/>
</dbReference>
<dbReference type="OrthoDB" id="1149272at2"/>
<dbReference type="AlphaFoldDB" id="A0A5D0REN7"/>
<accession>A0A5D0REN7</accession>
<evidence type="ECO:0000313" key="2">
    <source>
        <dbReference type="Proteomes" id="UP000323720"/>
    </source>
</evidence>
<comment type="caution">
    <text evidence="1">The sequence shown here is derived from an EMBL/GenBank/DDBJ whole genome shotgun (WGS) entry which is preliminary data.</text>
</comment>
<organism evidence="1 2">
    <name type="scientific">Bizionia myxarmorum</name>
    <dbReference type="NCBI Taxonomy" id="291186"/>
    <lineage>
        <taxon>Bacteria</taxon>
        <taxon>Pseudomonadati</taxon>
        <taxon>Bacteroidota</taxon>
        <taxon>Flavobacteriia</taxon>
        <taxon>Flavobacteriales</taxon>
        <taxon>Flavobacteriaceae</taxon>
        <taxon>Bizionia</taxon>
    </lineage>
</organism>
<dbReference type="Proteomes" id="UP000323720">
    <property type="component" value="Unassembled WGS sequence"/>
</dbReference>
<name>A0A5D0REN7_9FLAO</name>
<dbReference type="Pfam" id="PF19852">
    <property type="entry name" value="DUF6327"/>
    <property type="match status" value="1"/>
</dbReference>
<keyword evidence="2" id="KW-1185">Reference proteome</keyword>
<proteinExistence type="predicted"/>
<sequence length="79" mass="9331">MTPNSFNSFEEIDNQLQILSLQKQIYKERIKLSIKSSKINLKPVNIKNEFKGLLQEQLITFLRDFLLEKLKGHLNKKTI</sequence>
<dbReference type="EMBL" id="VSKK01000001">
    <property type="protein sequence ID" value="TYB79479.1"/>
    <property type="molecule type" value="Genomic_DNA"/>
</dbReference>
<evidence type="ECO:0000313" key="1">
    <source>
        <dbReference type="EMBL" id="TYB79479.1"/>
    </source>
</evidence>
<reference evidence="1 2" key="1">
    <citation type="submission" date="2019-08" db="EMBL/GenBank/DDBJ databases">
        <title>Genomes of Antarctic Bizionia species.</title>
        <authorList>
            <person name="Bowman J.P."/>
        </authorList>
    </citation>
    <scope>NUCLEOTIDE SEQUENCE [LARGE SCALE GENOMIC DNA]</scope>
    <source>
        <strain evidence="1 2">ADA-4</strain>
    </source>
</reference>
<gene>
    <name evidence="1" type="ORF">ES674_06885</name>
</gene>
<protein>
    <submittedName>
        <fullName evidence="1">Uncharacterized protein</fullName>
    </submittedName>
</protein>